<dbReference type="OrthoDB" id="183780at2157"/>
<gene>
    <name evidence="1" type="ORF">SAMN05216388_1001233</name>
</gene>
<dbReference type="AlphaFoldDB" id="A0A1H8DAY9"/>
<reference evidence="2" key="1">
    <citation type="submission" date="2016-10" db="EMBL/GenBank/DDBJ databases">
        <authorList>
            <person name="Varghese N."/>
            <person name="Submissions S."/>
        </authorList>
    </citation>
    <scope>NUCLEOTIDE SEQUENCE [LARGE SCALE GENOMIC DNA]</scope>
    <source>
        <strain evidence="2">IBRC-M 10043</strain>
    </source>
</reference>
<organism evidence="1 2">
    <name type="scientific">Halorientalis persicus</name>
    <dbReference type="NCBI Taxonomy" id="1367881"/>
    <lineage>
        <taxon>Archaea</taxon>
        <taxon>Methanobacteriati</taxon>
        <taxon>Methanobacteriota</taxon>
        <taxon>Stenosarchaea group</taxon>
        <taxon>Halobacteria</taxon>
        <taxon>Halobacteriales</taxon>
        <taxon>Haloarculaceae</taxon>
        <taxon>Halorientalis</taxon>
    </lineage>
</organism>
<name>A0A1H8DAY9_9EURY</name>
<protein>
    <submittedName>
        <fullName evidence="1">Uncharacterized protein</fullName>
    </submittedName>
</protein>
<sequence>MTKQLSNATTYADERQNVPDVMSPILSFTPDDGLMLVIRGMVSAGSERGFPIYMDLRDTNGDPLPEDTRLAFKYKAPGMDDAQTVTHPLDHIRPWNALTLEEQQDAEYIDQVKTILKNTDTALQQGEIPDLNVRDIDELRVSVKSSAQVDWDNSRFYIDRNAVREV</sequence>
<dbReference type="Proteomes" id="UP000198775">
    <property type="component" value="Unassembled WGS sequence"/>
</dbReference>
<evidence type="ECO:0000313" key="1">
    <source>
        <dbReference type="EMBL" id="SEN04440.1"/>
    </source>
</evidence>
<proteinExistence type="predicted"/>
<dbReference type="Gene3D" id="2.60.120.1180">
    <property type="match status" value="1"/>
</dbReference>
<accession>A0A1H8DAY9</accession>
<evidence type="ECO:0000313" key="2">
    <source>
        <dbReference type="Proteomes" id="UP000198775"/>
    </source>
</evidence>
<dbReference type="RefSeq" id="WP_092656768.1">
    <property type="nucleotide sequence ID" value="NZ_FOCX01000001.1"/>
</dbReference>
<dbReference type="EMBL" id="FOCX01000001">
    <property type="protein sequence ID" value="SEN04440.1"/>
    <property type="molecule type" value="Genomic_DNA"/>
</dbReference>
<keyword evidence="2" id="KW-1185">Reference proteome</keyword>